<dbReference type="Proteomes" id="UP001519460">
    <property type="component" value="Unassembled WGS sequence"/>
</dbReference>
<comment type="caution">
    <text evidence="1">The sequence shown here is derived from an EMBL/GenBank/DDBJ whole genome shotgun (WGS) entry which is preliminary data.</text>
</comment>
<accession>A0ABD0LYL1</accession>
<evidence type="ECO:0000313" key="2">
    <source>
        <dbReference type="Proteomes" id="UP001519460"/>
    </source>
</evidence>
<dbReference type="AlphaFoldDB" id="A0ABD0LYL1"/>
<keyword evidence="2" id="KW-1185">Reference proteome</keyword>
<reference evidence="1 2" key="1">
    <citation type="journal article" date="2023" name="Sci. Data">
        <title>Genome assembly of the Korean intertidal mud-creeper Batillaria attramentaria.</title>
        <authorList>
            <person name="Patra A.K."/>
            <person name="Ho P.T."/>
            <person name="Jun S."/>
            <person name="Lee S.J."/>
            <person name="Kim Y."/>
            <person name="Won Y.J."/>
        </authorList>
    </citation>
    <scope>NUCLEOTIDE SEQUENCE [LARGE SCALE GENOMIC DNA]</scope>
    <source>
        <strain evidence="1">Wonlab-2016</strain>
    </source>
</reference>
<dbReference type="EMBL" id="JACVVK020000014">
    <property type="protein sequence ID" value="KAK7504625.1"/>
    <property type="molecule type" value="Genomic_DNA"/>
</dbReference>
<organism evidence="1 2">
    <name type="scientific">Batillaria attramentaria</name>
    <dbReference type="NCBI Taxonomy" id="370345"/>
    <lineage>
        <taxon>Eukaryota</taxon>
        <taxon>Metazoa</taxon>
        <taxon>Spiralia</taxon>
        <taxon>Lophotrochozoa</taxon>
        <taxon>Mollusca</taxon>
        <taxon>Gastropoda</taxon>
        <taxon>Caenogastropoda</taxon>
        <taxon>Sorbeoconcha</taxon>
        <taxon>Cerithioidea</taxon>
        <taxon>Batillariidae</taxon>
        <taxon>Batillaria</taxon>
    </lineage>
</organism>
<protein>
    <submittedName>
        <fullName evidence="1">Uncharacterized protein</fullName>
    </submittedName>
</protein>
<proteinExistence type="predicted"/>
<sequence length="50" mass="5541">HPHDLFVVADDDGLPRNRLGQVESPAQHVQLMTSANMAADENDDCRLQGR</sequence>
<name>A0ABD0LYL1_9CAEN</name>
<feature type="non-terminal residue" evidence="1">
    <location>
        <position position="1"/>
    </location>
</feature>
<evidence type="ECO:0000313" key="1">
    <source>
        <dbReference type="EMBL" id="KAK7504625.1"/>
    </source>
</evidence>
<gene>
    <name evidence="1" type="ORF">BaRGS_00004111</name>
</gene>